<evidence type="ECO:0000256" key="5">
    <source>
        <dbReference type="PROSITE-ProRule" id="PRU00042"/>
    </source>
</evidence>
<evidence type="ECO:0000313" key="8">
    <source>
        <dbReference type="EMBL" id="KAJ8040348.1"/>
    </source>
</evidence>
<dbReference type="Pfam" id="PF00096">
    <property type="entry name" value="zf-C2H2"/>
    <property type="match status" value="2"/>
</dbReference>
<proteinExistence type="predicted"/>
<organism evidence="8 9">
    <name type="scientific">Holothuria leucospilota</name>
    <name type="common">Black long sea cucumber</name>
    <name type="synonym">Mertensiothuria leucospilota</name>
    <dbReference type="NCBI Taxonomy" id="206669"/>
    <lineage>
        <taxon>Eukaryota</taxon>
        <taxon>Metazoa</taxon>
        <taxon>Echinodermata</taxon>
        <taxon>Eleutherozoa</taxon>
        <taxon>Echinozoa</taxon>
        <taxon>Holothuroidea</taxon>
        <taxon>Aspidochirotacea</taxon>
        <taxon>Aspidochirotida</taxon>
        <taxon>Holothuriidae</taxon>
        <taxon>Holothuria</taxon>
    </lineage>
</organism>
<evidence type="ECO:0000256" key="4">
    <source>
        <dbReference type="ARBA" id="ARBA00022833"/>
    </source>
</evidence>
<evidence type="ECO:0000256" key="1">
    <source>
        <dbReference type="ARBA" id="ARBA00022723"/>
    </source>
</evidence>
<dbReference type="Proteomes" id="UP001152320">
    <property type="component" value="Chromosome 6"/>
</dbReference>
<dbReference type="InterPro" id="IPR013087">
    <property type="entry name" value="Znf_C2H2_type"/>
</dbReference>
<feature type="domain" description="C2H2-type" evidence="7">
    <location>
        <begin position="141"/>
        <end position="170"/>
    </location>
</feature>
<dbReference type="Gene3D" id="3.30.160.60">
    <property type="entry name" value="Classic Zinc Finger"/>
    <property type="match status" value="3"/>
</dbReference>
<keyword evidence="2" id="KW-0677">Repeat</keyword>
<feature type="region of interest" description="Disordered" evidence="6">
    <location>
        <begin position="56"/>
        <end position="96"/>
    </location>
</feature>
<keyword evidence="4" id="KW-0862">Zinc</keyword>
<sequence length="290" mass="32836">MSSILQSSPHKVIPNSILQSPVRPPQLKFSSQSPTSPGFRDFYPWKWPEKAQQVELSPTTTSCSSGGSSCGSPPSPGSFSVGFDVGSPRSRGRPRAEILPDLQKIGLESPNDIRCKICQRVFPREKSLQAHMRTHTGERPYVCDYPRCSRAFVQSGQLKTHQRLHTGEKPFICAVDGCSSRFAHANRHCSEHPWACLKRDCKPISVSDILQSDENSEEVAKWLKRYTERENVRIQEKNRKRTAVSVDKEEDDEIRETPKKRKLSVRRLLQEQREKLLGAMALIELAQNSV</sequence>
<dbReference type="PROSITE" id="PS50157">
    <property type="entry name" value="ZINC_FINGER_C2H2_2"/>
    <property type="match status" value="2"/>
</dbReference>
<evidence type="ECO:0000256" key="6">
    <source>
        <dbReference type="SAM" id="MobiDB-lite"/>
    </source>
</evidence>
<dbReference type="AlphaFoldDB" id="A0A9Q1HCH5"/>
<dbReference type="GO" id="GO:0005667">
    <property type="term" value="C:transcription regulator complex"/>
    <property type="evidence" value="ECO:0007669"/>
    <property type="project" value="TreeGrafter"/>
</dbReference>
<keyword evidence="1" id="KW-0479">Metal-binding</keyword>
<reference evidence="8" key="1">
    <citation type="submission" date="2021-10" db="EMBL/GenBank/DDBJ databases">
        <title>Tropical sea cucumber genome reveals ecological adaptation and Cuvierian tubules defense mechanism.</title>
        <authorList>
            <person name="Chen T."/>
        </authorList>
    </citation>
    <scope>NUCLEOTIDE SEQUENCE</scope>
    <source>
        <strain evidence="8">Nanhai2018</strain>
        <tissue evidence="8">Muscle</tissue>
    </source>
</reference>
<dbReference type="FunFam" id="3.30.160.60:FF:000474">
    <property type="entry name" value="zinc finger protein 367"/>
    <property type="match status" value="1"/>
</dbReference>
<accession>A0A9Q1HCH5</accession>
<dbReference type="GO" id="GO:0008270">
    <property type="term" value="F:zinc ion binding"/>
    <property type="evidence" value="ECO:0007669"/>
    <property type="project" value="UniProtKB-KW"/>
</dbReference>
<feature type="domain" description="C2H2-type" evidence="7">
    <location>
        <begin position="113"/>
        <end position="140"/>
    </location>
</feature>
<dbReference type="GO" id="GO:0031519">
    <property type="term" value="C:PcG protein complex"/>
    <property type="evidence" value="ECO:0007669"/>
    <property type="project" value="TreeGrafter"/>
</dbReference>
<keyword evidence="9" id="KW-1185">Reference proteome</keyword>
<evidence type="ECO:0000256" key="3">
    <source>
        <dbReference type="ARBA" id="ARBA00022771"/>
    </source>
</evidence>
<dbReference type="GO" id="GO:0000981">
    <property type="term" value="F:DNA-binding transcription factor activity, RNA polymerase II-specific"/>
    <property type="evidence" value="ECO:0007669"/>
    <property type="project" value="TreeGrafter"/>
</dbReference>
<dbReference type="OrthoDB" id="3437960at2759"/>
<dbReference type="EMBL" id="JAIZAY010000006">
    <property type="protein sequence ID" value="KAJ8040348.1"/>
    <property type="molecule type" value="Genomic_DNA"/>
</dbReference>
<evidence type="ECO:0000256" key="2">
    <source>
        <dbReference type="ARBA" id="ARBA00022737"/>
    </source>
</evidence>
<gene>
    <name evidence="8" type="ORF">HOLleu_14610</name>
</gene>
<evidence type="ECO:0000259" key="7">
    <source>
        <dbReference type="PROSITE" id="PS50157"/>
    </source>
</evidence>
<feature type="compositionally biased region" description="Low complexity" evidence="6">
    <location>
        <begin position="57"/>
        <end position="72"/>
    </location>
</feature>
<dbReference type="SUPFAM" id="SSF57667">
    <property type="entry name" value="beta-beta-alpha zinc fingers"/>
    <property type="match status" value="1"/>
</dbReference>
<comment type="caution">
    <text evidence="8">The sequence shown here is derived from an EMBL/GenBank/DDBJ whole genome shotgun (WGS) entry which is preliminary data.</text>
</comment>
<feature type="region of interest" description="Disordered" evidence="6">
    <location>
        <begin position="1"/>
        <end position="41"/>
    </location>
</feature>
<evidence type="ECO:0000313" key="9">
    <source>
        <dbReference type="Proteomes" id="UP001152320"/>
    </source>
</evidence>
<dbReference type="PANTHER" id="PTHR14003">
    <property type="entry name" value="TRANSCRIPTIONAL REPRESSOR PROTEIN YY"/>
    <property type="match status" value="1"/>
</dbReference>
<dbReference type="PROSITE" id="PS00028">
    <property type="entry name" value="ZINC_FINGER_C2H2_1"/>
    <property type="match status" value="2"/>
</dbReference>
<name>A0A9Q1HCH5_HOLLE</name>
<dbReference type="GO" id="GO:0000978">
    <property type="term" value="F:RNA polymerase II cis-regulatory region sequence-specific DNA binding"/>
    <property type="evidence" value="ECO:0007669"/>
    <property type="project" value="TreeGrafter"/>
</dbReference>
<dbReference type="InterPro" id="IPR036236">
    <property type="entry name" value="Znf_C2H2_sf"/>
</dbReference>
<keyword evidence="3 5" id="KW-0863">Zinc-finger</keyword>
<dbReference type="PANTHER" id="PTHR14003:SF26">
    <property type="entry name" value="ZINC FINGER PROTEIN 367"/>
    <property type="match status" value="1"/>
</dbReference>
<protein>
    <recommendedName>
        <fullName evidence="7">C2H2-type domain-containing protein</fullName>
    </recommendedName>
</protein>
<dbReference type="GO" id="GO:0000785">
    <property type="term" value="C:chromatin"/>
    <property type="evidence" value="ECO:0007669"/>
    <property type="project" value="TreeGrafter"/>
</dbReference>
<dbReference type="SMART" id="SM00355">
    <property type="entry name" value="ZnF_C2H2"/>
    <property type="match status" value="3"/>
</dbReference>